<evidence type="ECO:0000313" key="3">
    <source>
        <dbReference type="Proteomes" id="UP000000376"/>
    </source>
</evidence>
<reference evidence="2 3" key="1">
    <citation type="journal article" date="2010" name="Stand. Genomic Sci.">
        <title>Complete genome sequence of Arcanobacterium haemolyticum type strain (11018).</title>
        <authorList>
            <person name="Yasawong M."/>
            <person name="Teshima H."/>
            <person name="Lapidus A."/>
            <person name="Nolan M."/>
            <person name="Lucas S."/>
            <person name="Glavina Del Rio T."/>
            <person name="Tice H."/>
            <person name="Cheng J."/>
            <person name="Bruce D."/>
            <person name="Detter C."/>
            <person name="Tapia R."/>
            <person name="Han C."/>
            <person name="Goodwin L."/>
            <person name="Pitluck S."/>
            <person name="Liolios K."/>
            <person name="Ivanova N."/>
            <person name="Mavromatis K."/>
            <person name="Mikhailova N."/>
            <person name="Pati A."/>
            <person name="Chen A."/>
            <person name="Palaniappan K."/>
            <person name="Land M."/>
            <person name="Hauser L."/>
            <person name="Chang Y."/>
            <person name="Jeffries C."/>
            <person name="Rohde M."/>
            <person name="Sikorski J."/>
            <person name="Pukall R."/>
            <person name="Goker M."/>
            <person name="Woyke T."/>
            <person name="Bristow J."/>
            <person name="Eisen J."/>
            <person name="Markowitz V."/>
            <person name="Hugenholtz P."/>
            <person name="Kyrpides N."/>
            <person name="Klenk H."/>
        </authorList>
    </citation>
    <scope>NUCLEOTIDE SEQUENCE [LARGE SCALE GENOMIC DNA]</scope>
    <source>
        <strain evidence="3">ATCC 9345 / DSM 20595 / CCUG 17215 / LMG 16163 / NBRC 15585 / NCTC 8452 / 11018</strain>
    </source>
</reference>
<protein>
    <recommendedName>
        <fullName evidence="4">DUF4244 domain-containing protein</fullName>
    </recommendedName>
</protein>
<proteinExistence type="predicted"/>
<evidence type="ECO:0000256" key="1">
    <source>
        <dbReference type="SAM" id="Phobius"/>
    </source>
</evidence>
<organism evidence="2 3">
    <name type="scientific">Arcanobacterium haemolyticum (strain ATCC 9345 / DSM 20595 / CCM 5947 / CCUG 17215 / LMG 16163 / NBRC 15585 / NCTC 8452 / 11018)</name>
    <dbReference type="NCBI Taxonomy" id="644284"/>
    <lineage>
        <taxon>Bacteria</taxon>
        <taxon>Bacillati</taxon>
        <taxon>Actinomycetota</taxon>
        <taxon>Actinomycetes</taxon>
        <taxon>Actinomycetales</taxon>
        <taxon>Actinomycetaceae</taxon>
        <taxon>Arcanobacterium</taxon>
    </lineage>
</organism>
<dbReference type="AlphaFoldDB" id="D7BL63"/>
<keyword evidence="1" id="KW-1133">Transmembrane helix</keyword>
<feature type="transmembrane region" description="Helical" evidence="1">
    <location>
        <begin position="21"/>
        <end position="40"/>
    </location>
</feature>
<dbReference type="OrthoDB" id="3748241at2"/>
<dbReference type="Pfam" id="PF14029">
    <property type="entry name" value="DUF4244"/>
    <property type="match status" value="1"/>
</dbReference>
<keyword evidence="1" id="KW-0812">Transmembrane</keyword>
<dbReference type="RefSeq" id="WP_013170879.1">
    <property type="nucleotide sequence ID" value="NC_014218.1"/>
</dbReference>
<gene>
    <name evidence="2" type="ordered locus">Arch_1711</name>
</gene>
<keyword evidence="3" id="KW-1185">Reference proteome</keyword>
<accession>D7BL63</accession>
<sequence length="64" mass="7070">MKTLIARMKKNGKAAEKGMVSAEYAVGTVATTSIAGVLIWLAQQDWFKEIFAALFKMLFRAFIG</sequence>
<dbReference type="HOGENOM" id="CLU_2857906_0_0_11"/>
<dbReference type="Proteomes" id="UP000000376">
    <property type="component" value="Chromosome"/>
</dbReference>
<dbReference type="KEGG" id="ahe:Arch_1711"/>
<dbReference type="STRING" id="644284.Arch_1711"/>
<evidence type="ECO:0000313" key="2">
    <source>
        <dbReference type="EMBL" id="ADH93393.1"/>
    </source>
</evidence>
<evidence type="ECO:0008006" key="4">
    <source>
        <dbReference type="Google" id="ProtNLM"/>
    </source>
</evidence>
<dbReference type="InterPro" id="IPR025338">
    <property type="entry name" value="DUF4244"/>
</dbReference>
<keyword evidence="1" id="KW-0472">Membrane</keyword>
<name>D7BL63_ARCHD</name>
<dbReference type="EMBL" id="CP002045">
    <property type="protein sequence ID" value="ADH93393.1"/>
    <property type="molecule type" value="Genomic_DNA"/>
</dbReference>
<dbReference type="eggNOG" id="ENOG5031IFZ">
    <property type="taxonomic scope" value="Bacteria"/>
</dbReference>